<dbReference type="PANTHER" id="PTHR45745:SF1">
    <property type="entry name" value="PHOSPHOGLUCOMUTASE 2B-RELATED"/>
    <property type="match status" value="1"/>
</dbReference>
<evidence type="ECO:0000313" key="11">
    <source>
        <dbReference type="Proteomes" id="UP000886818"/>
    </source>
</evidence>
<evidence type="ECO:0000259" key="8">
    <source>
        <dbReference type="Pfam" id="PF02879"/>
    </source>
</evidence>
<evidence type="ECO:0000256" key="6">
    <source>
        <dbReference type="RuleBase" id="RU004326"/>
    </source>
</evidence>
<evidence type="ECO:0000256" key="2">
    <source>
        <dbReference type="ARBA" id="ARBA00022553"/>
    </source>
</evidence>
<dbReference type="Pfam" id="PF02878">
    <property type="entry name" value="PGM_PMM_I"/>
    <property type="match status" value="1"/>
</dbReference>
<comment type="cofactor">
    <cofactor evidence="1">
        <name>Mg(2+)</name>
        <dbReference type="ChEBI" id="CHEBI:18420"/>
    </cofactor>
</comment>
<evidence type="ECO:0000256" key="5">
    <source>
        <dbReference type="ARBA" id="ARBA00023235"/>
    </source>
</evidence>
<dbReference type="Proteomes" id="UP000886818">
    <property type="component" value="Chromosome"/>
</dbReference>
<dbReference type="PROSITE" id="PS00710">
    <property type="entry name" value="PGM_PMM"/>
    <property type="match status" value="1"/>
</dbReference>
<comment type="similarity">
    <text evidence="6">Belongs to the phosphohexose mutase family.</text>
</comment>
<evidence type="ECO:0000256" key="4">
    <source>
        <dbReference type="ARBA" id="ARBA00022842"/>
    </source>
</evidence>
<feature type="domain" description="Alpha-D-phosphohexomutase alpha/beta/alpha" evidence="8">
    <location>
        <begin position="210"/>
        <end position="310"/>
    </location>
</feature>
<dbReference type="InterPro" id="IPR005845">
    <property type="entry name" value="A-D-PHexomutase_a/b/a-II"/>
</dbReference>
<organism evidence="10 11">
    <name type="scientific">Crassaminicella indica</name>
    <dbReference type="NCBI Taxonomy" id="2855394"/>
    <lineage>
        <taxon>Bacteria</taxon>
        <taxon>Bacillati</taxon>
        <taxon>Bacillota</taxon>
        <taxon>Clostridia</taxon>
        <taxon>Eubacteriales</taxon>
        <taxon>Clostridiaceae</taxon>
        <taxon>Crassaminicella</taxon>
    </lineage>
</organism>
<dbReference type="PANTHER" id="PTHR45745">
    <property type="entry name" value="PHOSPHOMANNOMUTASE 45A"/>
    <property type="match status" value="1"/>
</dbReference>
<reference evidence="10" key="1">
    <citation type="submission" date="2021-07" db="EMBL/GenBank/DDBJ databases">
        <title>Complete genome sequence of Crassaminicella sp. 143-21, isolated from a deep-sea hydrothermal vent.</title>
        <authorList>
            <person name="Li X."/>
        </authorList>
    </citation>
    <scope>NUCLEOTIDE SEQUENCE</scope>
    <source>
        <strain evidence="10">143-21</strain>
    </source>
</reference>
<evidence type="ECO:0000259" key="9">
    <source>
        <dbReference type="Pfam" id="PF02880"/>
    </source>
</evidence>
<feature type="domain" description="Alpha-D-phosphohexomutase alpha/beta/alpha" evidence="9">
    <location>
        <begin position="322"/>
        <end position="449"/>
    </location>
</feature>
<keyword evidence="4 6" id="KW-0460">Magnesium</keyword>
<dbReference type="EMBL" id="CP078093">
    <property type="protein sequence ID" value="QXM06583.1"/>
    <property type="molecule type" value="Genomic_DNA"/>
</dbReference>
<dbReference type="Pfam" id="PF02879">
    <property type="entry name" value="PGM_PMM_II"/>
    <property type="match status" value="1"/>
</dbReference>
<dbReference type="InterPro" id="IPR005844">
    <property type="entry name" value="A-D-PHexomutase_a/b/a-I"/>
</dbReference>
<gene>
    <name evidence="10" type="ORF">KVH43_02205</name>
</gene>
<dbReference type="RefSeq" id="WP_218283279.1">
    <property type="nucleotide sequence ID" value="NZ_CP078093.1"/>
</dbReference>
<dbReference type="InterPro" id="IPR016066">
    <property type="entry name" value="A-D-PHexomutase_CS"/>
</dbReference>
<keyword evidence="5" id="KW-0413">Isomerase</keyword>
<sequence>MDYQKRYEQWVSNEYFDEKTREELMGIKDNYEEIEDRFYKDLEFGTAGLRGKIGAGTNRMNVYIIARATQGLADFIVQKGKEYMDRGVVIAYDSRHFSKEFAKKTALVLAGNDIKVYLFEDLRPTPELSFAVRKLNTASGIVITASHNPKEYNGYKVYWEEGSQILEDMASAITENINRIEDFSMIKEADEEEAIKKGLLQTIGQEIDDAYIEKVKGLSLRDDVDKEINIVYTPLNGTGNIPVRRVLKERGFKNVVVVPEQEKPDPDFTTVGYPNPEDVKAFKYAQKLGKSNGADLLIATDPDCDRVAAMVKGEKDEYIALNGNQMGAILIQYILEAKEEKKTLKENSYIVKSIVTGDLGKAIAKSYGVKTYEALTGFKNICGIVNELEKQGDHFFVFGYEESIGYVAGTFVRDKDAVISSMLLCEAAAYYKKQGKTLLDVLEDIYKKYGYYQEKLISLVLEGIEGKNRIDRMMKAYRDTYPTEIDGRKLAKYIDYQKQIAFDFLKDKEENIEIPVANVLKFIFDDHSWYAIRPSGTEPKIKIYLYTKGDNLESSQEKLKVMEKIIMKRLEEVE</sequence>
<keyword evidence="2" id="KW-0597">Phosphoprotein</keyword>
<evidence type="ECO:0000256" key="1">
    <source>
        <dbReference type="ARBA" id="ARBA00001946"/>
    </source>
</evidence>
<name>A0ABX8RC04_9CLOT</name>
<evidence type="ECO:0000256" key="3">
    <source>
        <dbReference type="ARBA" id="ARBA00022723"/>
    </source>
</evidence>
<dbReference type="Pfam" id="PF02880">
    <property type="entry name" value="PGM_PMM_III"/>
    <property type="match status" value="1"/>
</dbReference>
<dbReference type="CDD" id="cd05799">
    <property type="entry name" value="PGM2"/>
    <property type="match status" value="1"/>
</dbReference>
<keyword evidence="11" id="KW-1185">Reference proteome</keyword>
<evidence type="ECO:0000259" key="7">
    <source>
        <dbReference type="Pfam" id="PF02878"/>
    </source>
</evidence>
<feature type="domain" description="Alpha-D-phosphohexomutase alpha/beta/alpha" evidence="7">
    <location>
        <begin position="43"/>
        <end position="181"/>
    </location>
</feature>
<accession>A0ABX8RC04</accession>
<proteinExistence type="inferred from homology"/>
<keyword evidence="3 6" id="KW-0479">Metal-binding</keyword>
<evidence type="ECO:0000313" key="10">
    <source>
        <dbReference type="EMBL" id="QXM06583.1"/>
    </source>
</evidence>
<dbReference type="InterPro" id="IPR005846">
    <property type="entry name" value="A-D-PHexomutase_a/b/a-III"/>
</dbReference>
<protein>
    <submittedName>
        <fullName evidence="10">Phospho-sugar mutase</fullName>
    </submittedName>
</protein>